<proteinExistence type="inferred from homology"/>
<dbReference type="Pfam" id="PF01040">
    <property type="entry name" value="UbiA"/>
    <property type="match status" value="1"/>
</dbReference>
<dbReference type="EMBL" id="JBHUHQ010000013">
    <property type="protein sequence ID" value="MFD2043979.1"/>
    <property type="molecule type" value="Genomic_DNA"/>
</dbReference>
<evidence type="ECO:0000256" key="7">
    <source>
        <dbReference type="ARBA" id="ARBA00023136"/>
    </source>
</evidence>
<dbReference type="Proteomes" id="UP001597383">
    <property type="component" value="Unassembled WGS sequence"/>
</dbReference>
<gene>
    <name evidence="10" type="primary">cyoE</name>
    <name evidence="9" type="synonym">ctaB</name>
    <name evidence="10" type="ORF">ACFSJF_06875</name>
</gene>
<dbReference type="PANTHER" id="PTHR43448:SF2">
    <property type="entry name" value="PROTOHEME IX FARNESYLTRANSFERASE, MITOCHONDRIAL"/>
    <property type="match status" value="1"/>
</dbReference>
<dbReference type="PROSITE" id="PS00943">
    <property type="entry name" value="UBIA"/>
    <property type="match status" value="1"/>
</dbReference>
<feature type="transmembrane region" description="Helical" evidence="9">
    <location>
        <begin position="232"/>
        <end position="251"/>
    </location>
</feature>
<dbReference type="NCBIfam" id="TIGR01473">
    <property type="entry name" value="cyoE_ctaB"/>
    <property type="match status" value="1"/>
</dbReference>
<dbReference type="InterPro" id="IPR006369">
    <property type="entry name" value="Protohaem_IX_farnesylTrfase"/>
</dbReference>
<dbReference type="CDD" id="cd13957">
    <property type="entry name" value="PT_UbiA_Cox10"/>
    <property type="match status" value="1"/>
</dbReference>
<evidence type="ECO:0000313" key="11">
    <source>
        <dbReference type="Proteomes" id="UP001597383"/>
    </source>
</evidence>
<feature type="transmembrane region" description="Helical" evidence="9">
    <location>
        <begin position="110"/>
        <end position="132"/>
    </location>
</feature>
<organism evidence="10 11">
    <name type="scientific">Ornithinibacillus salinisoli</name>
    <dbReference type="NCBI Taxonomy" id="1848459"/>
    <lineage>
        <taxon>Bacteria</taxon>
        <taxon>Bacillati</taxon>
        <taxon>Bacillota</taxon>
        <taxon>Bacilli</taxon>
        <taxon>Bacillales</taxon>
        <taxon>Bacillaceae</taxon>
        <taxon>Ornithinibacillus</taxon>
    </lineage>
</organism>
<feature type="transmembrane region" description="Helical" evidence="9">
    <location>
        <begin position="257"/>
        <end position="278"/>
    </location>
</feature>
<keyword evidence="11" id="KW-1185">Reference proteome</keyword>
<dbReference type="EC" id="2.5.1.141" evidence="9"/>
<name>A0ABW4VXR2_9BACI</name>
<evidence type="ECO:0000256" key="3">
    <source>
        <dbReference type="ARBA" id="ARBA00022679"/>
    </source>
</evidence>
<accession>A0ABW4VXR2</accession>
<evidence type="ECO:0000256" key="8">
    <source>
        <dbReference type="ARBA" id="ARBA00047690"/>
    </source>
</evidence>
<feature type="transmembrane region" description="Helical" evidence="9">
    <location>
        <begin position="138"/>
        <end position="155"/>
    </location>
</feature>
<reference evidence="11" key="1">
    <citation type="journal article" date="2019" name="Int. J. Syst. Evol. Microbiol.">
        <title>The Global Catalogue of Microorganisms (GCM) 10K type strain sequencing project: providing services to taxonomists for standard genome sequencing and annotation.</title>
        <authorList>
            <consortium name="The Broad Institute Genomics Platform"/>
            <consortium name="The Broad Institute Genome Sequencing Center for Infectious Disease"/>
            <person name="Wu L."/>
            <person name="Ma J."/>
        </authorList>
    </citation>
    <scope>NUCLEOTIDE SEQUENCE [LARGE SCALE GENOMIC DNA]</scope>
    <source>
        <strain evidence="11">R28</strain>
    </source>
</reference>
<evidence type="ECO:0000256" key="6">
    <source>
        <dbReference type="ARBA" id="ARBA00023133"/>
    </source>
</evidence>
<comment type="subcellular location">
    <subcellularLocation>
        <location evidence="9">Cell membrane</location>
        <topology evidence="9">Multi-pass membrane protein</topology>
    </subcellularLocation>
    <subcellularLocation>
        <location evidence="1">Membrane</location>
        <topology evidence="1">Multi-pass membrane protein</topology>
    </subcellularLocation>
</comment>
<keyword evidence="4 9" id="KW-0812">Transmembrane</keyword>
<dbReference type="Gene3D" id="1.10.357.140">
    <property type="entry name" value="UbiA prenyltransferase"/>
    <property type="match status" value="1"/>
</dbReference>
<evidence type="ECO:0000256" key="4">
    <source>
        <dbReference type="ARBA" id="ARBA00022692"/>
    </source>
</evidence>
<comment type="miscellaneous">
    <text evidence="9">Carbon 2 of the heme B porphyrin ring is defined according to the Fischer nomenclature.</text>
</comment>
<keyword evidence="7 9" id="KW-0472">Membrane</keyword>
<evidence type="ECO:0000256" key="5">
    <source>
        <dbReference type="ARBA" id="ARBA00022989"/>
    </source>
</evidence>
<keyword evidence="5 9" id="KW-1133">Transmembrane helix</keyword>
<evidence type="ECO:0000256" key="1">
    <source>
        <dbReference type="ARBA" id="ARBA00004141"/>
    </source>
</evidence>
<keyword evidence="3 9" id="KW-0808">Transferase</keyword>
<dbReference type="GO" id="GO:0008495">
    <property type="term" value="F:protoheme IX farnesyltransferase activity"/>
    <property type="evidence" value="ECO:0007669"/>
    <property type="project" value="UniProtKB-EC"/>
</dbReference>
<dbReference type="RefSeq" id="WP_377555557.1">
    <property type="nucleotide sequence ID" value="NZ_JBHUHQ010000013.1"/>
</dbReference>
<protein>
    <recommendedName>
        <fullName evidence="9">Protoheme IX farnesyltransferase</fullName>
        <ecNumber evidence="9">2.5.1.141</ecNumber>
    </recommendedName>
    <alternativeName>
        <fullName evidence="9">Heme B farnesyltransferase</fullName>
    </alternativeName>
    <alternativeName>
        <fullName evidence="9">Heme O synthase</fullName>
    </alternativeName>
</protein>
<evidence type="ECO:0000313" key="10">
    <source>
        <dbReference type="EMBL" id="MFD2043979.1"/>
    </source>
</evidence>
<feature type="transmembrane region" description="Helical" evidence="9">
    <location>
        <begin position="188"/>
        <end position="211"/>
    </location>
</feature>
<evidence type="ECO:0000256" key="2">
    <source>
        <dbReference type="ARBA" id="ARBA00022475"/>
    </source>
</evidence>
<feature type="transmembrane region" description="Helical" evidence="9">
    <location>
        <begin position="67"/>
        <end position="89"/>
    </location>
</feature>
<dbReference type="InterPro" id="IPR030470">
    <property type="entry name" value="UbiA_prenylTrfase_CS"/>
</dbReference>
<comment type="catalytic activity">
    <reaction evidence="8 9">
        <text>heme b + (2E,6E)-farnesyl diphosphate + H2O = Fe(II)-heme o + diphosphate</text>
        <dbReference type="Rhea" id="RHEA:28070"/>
        <dbReference type="ChEBI" id="CHEBI:15377"/>
        <dbReference type="ChEBI" id="CHEBI:33019"/>
        <dbReference type="ChEBI" id="CHEBI:60344"/>
        <dbReference type="ChEBI" id="CHEBI:60530"/>
        <dbReference type="ChEBI" id="CHEBI:175763"/>
        <dbReference type="EC" id="2.5.1.141"/>
    </reaction>
</comment>
<comment type="similarity">
    <text evidence="9">Belongs to the UbiA prenyltransferase family. Protoheme IX farnesyltransferase subfamily.</text>
</comment>
<evidence type="ECO:0000256" key="9">
    <source>
        <dbReference type="HAMAP-Rule" id="MF_00154"/>
    </source>
</evidence>
<comment type="function">
    <text evidence="9">Converts heme B (protoheme IX) to heme O by substitution of the vinyl group on carbon 2 of heme B porphyrin ring with a hydroxyethyl farnesyl side group.</text>
</comment>
<feature type="transmembrane region" description="Helical" evidence="9">
    <location>
        <begin position="290"/>
        <end position="309"/>
    </location>
</feature>
<comment type="caution">
    <text evidence="10">The sequence shown here is derived from an EMBL/GenBank/DDBJ whole genome shotgun (WGS) entry which is preliminary data.</text>
</comment>
<keyword evidence="6 9" id="KW-0350">Heme biosynthesis</keyword>
<feature type="transmembrane region" description="Helical" evidence="9">
    <location>
        <begin position="162"/>
        <end position="182"/>
    </location>
</feature>
<comment type="subunit">
    <text evidence="9">Interacts with CtaA.</text>
</comment>
<sequence length="314" mass="34833">MNKAETTTSSQVLGNVTVSKENKTSLLSDLKALIKVGIVNSNLMTTVAGFLLALHFTNSSFTANWDILILTITGTALVIAGGCILNNWYDVDIDPKMTRTKKRPTVTGNLSLKTVLGLGVGSTVIGLILLLFTTMEAAFIALFGWVAYVILYTMWSKRRYTLNTVVGSFSGAVPPLIGWTAIEPSLHIVPIVLFLIMFIWQTPHFLALAMKKVDDYKAANIPMLPVVYGFEFTKRQIVIYIACLLPLPFFLLELGTIFVTIASLLNVGWLILAIRGFFVNDDLKWANMIFIYSLNYLTILFVMMAIITIDFPIN</sequence>
<feature type="transmembrane region" description="Helical" evidence="9">
    <location>
        <begin position="32"/>
        <end position="55"/>
    </location>
</feature>
<dbReference type="PANTHER" id="PTHR43448">
    <property type="entry name" value="PROTOHEME IX FARNESYLTRANSFERASE, MITOCHONDRIAL"/>
    <property type="match status" value="1"/>
</dbReference>
<dbReference type="InterPro" id="IPR044878">
    <property type="entry name" value="UbiA_sf"/>
</dbReference>
<dbReference type="HAMAP" id="MF_00154">
    <property type="entry name" value="CyoE_CtaB"/>
    <property type="match status" value="1"/>
</dbReference>
<dbReference type="InterPro" id="IPR000537">
    <property type="entry name" value="UbiA_prenyltransferase"/>
</dbReference>
<keyword evidence="2 9" id="KW-1003">Cell membrane</keyword>
<comment type="pathway">
    <text evidence="9">Porphyrin-containing compound metabolism; heme O biosynthesis; heme O from protoheme: step 1/1.</text>
</comment>